<dbReference type="PRINTS" id="PR00455">
    <property type="entry name" value="HTHTETR"/>
</dbReference>
<protein>
    <submittedName>
        <fullName evidence="6">TetR/AcrR family transcriptional regulator</fullName>
    </submittedName>
</protein>
<organism evidence="6 7">
    <name type="scientific">Piscinibacterium candidicorallinum</name>
    <dbReference type="NCBI Taxonomy" id="1793872"/>
    <lineage>
        <taxon>Bacteria</taxon>
        <taxon>Pseudomonadati</taxon>
        <taxon>Pseudomonadota</taxon>
        <taxon>Betaproteobacteria</taxon>
        <taxon>Burkholderiales</taxon>
        <taxon>Piscinibacterium</taxon>
    </lineage>
</organism>
<reference evidence="7" key="1">
    <citation type="journal article" date="2019" name="Int. J. Syst. Evol. Microbiol.">
        <title>The Global Catalogue of Microorganisms (GCM) 10K type strain sequencing project: providing services to taxonomists for standard genome sequencing and annotation.</title>
        <authorList>
            <consortium name="The Broad Institute Genomics Platform"/>
            <consortium name="The Broad Institute Genome Sequencing Center for Infectious Disease"/>
            <person name="Wu L."/>
            <person name="Ma J."/>
        </authorList>
    </citation>
    <scope>NUCLEOTIDE SEQUENCE [LARGE SCALE GENOMIC DNA]</scope>
    <source>
        <strain evidence="7">KCTC 52168</strain>
    </source>
</reference>
<dbReference type="PROSITE" id="PS50977">
    <property type="entry name" value="HTH_TETR_2"/>
    <property type="match status" value="1"/>
</dbReference>
<dbReference type="PANTHER" id="PTHR47506:SF1">
    <property type="entry name" value="HTH-TYPE TRANSCRIPTIONAL REGULATOR YJDC"/>
    <property type="match status" value="1"/>
</dbReference>
<keyword evidence="3" id="KW-0804">Transcription</keyword>
<dbReference type="Gene3D" id="1.10.357.10">
    <property type="entry name" value="Tetracycline Repressor, domain 2"/>
    <property type="match status" value="1"/>
</dbReference>
<dbReference type="SUPFAM" id="SSF48498">
    <property type="entry name" value="Tetracyclin repressor-like, C-terminal domain"/>
    <property type="match status" value="1"/>
</dbReference>
<evidence type="ECO:0000256" key="2">
    <source>
        <dbReference type="ARBA" id="ARBA00023125"/>
    </source>
</evidence>
<evidence type="ECO:0000256" key="1">
    <source>
        <dbReference type="ARBA" id="ARBA00023015"/>
    </source>
</evidence>
<keyword evidence="2 4" id="KW-0238">DNA-binding</keyword>
<dbReference type="InterPro" id="IPR036271">
    <property type="entry name" value="Tet_transcr_reg_TetR-rel_C_sf"/>
</dbReference>
<dbReference type="Proteomes" id="UP001595556">
    <property type="component" value="Unassembled WGS sequence"/>
</dbReference>
<dbReference type="EMBL" id="JBHRTI010000004">
    <property type="protein sequence ID" value="MFC3147778.1"/>
    <property type="molecule type" value="Genomic_DNA"/>
</dbReference>
<proteinExistence type="predicted"/>
<dbReference type="InterPro" id="IPR009057">
    <property type="entry name" value="Homeodomain-like_sf"/>
</dbReference>
<gene>
    <name evidence="6" type="ORF">ACFOEN_09000</name>
</gene>
<dbReference type="Pfam" id="PF16925">
    <property type="entry name" value="TetR_C_13"/>
    <property type="match status" value="1"/>
</dbReference>
<comment type="caution">
    <text evidence="6">The sequence shown here is derived from an EMBL/GenBank/DDBJ whole genome shotgun (WGS) entry which is preliminary data.</text>
</comment>
<evidence type="ECO:0000259" key="5">
    <source>
        <dbReference type="PROSITE" id="PS50977"/>
    </source>
</evidence>
<feature type="DNA-binding region" description="H-T-H motif" evidence="4">
    <location>
        <begin position="29"/>
        <end position="48"/>
    </location>
</feature>
<dbReference type="RefSeq" id="WP_377303152.1">
    <property type="nucleotide sequence ID" value="NZ_CP180191.1"/>
</dbReference>
<dbReference type="PANTHER" id="PTHR47506">
    <property type="entry name" value="TRANSCRIPTIONAL REGULATORY PROTEIN"/>
    <property type="match status" value="1"/>
</dbReference>
<accession>A0ABV7H4U3</accession>
<evidence type="ECO:0000256" key="4">
    <source>
        <dbReference type="PROSITE-ProRule" id="PRU00335"/>
    </source>
</evidence>
<dbReference type="InterPro" id="IPR011075">
    <property type="entry name" value="TetR_C"/>
</dbReference>
<sequence>MARERNFSEPEVLERAADVFSTHGYGATSVAMLCEATGLGKQSLYNAFGDKQALYLKSVDCAVGRFGAAVAAMKAAPDGRAALRSFFGGLVEVCASGEPARQSCIVTTGLLEFVDDPALRLSLQAKWQATHELLRGTIERGQKDGSVRNAAPSAELADLLMSLMSGLRVTARVDDSKARLQRTADLAMALLDHS</sequence>
<evidence type="ECO:0000313" key="6">
    <source>
        <dbReference type="EMBL" id="MFC3147778.1"/>
    </source>
</evidence>
<dbReference type="SUPFAM" id="SSF46689">
    <property type="entry name" value="Homeodomain-like"/>
    <property type="match status" value="1"/>
</dbReference>
<dbReference type="Pfam" id="PF00440">
    <property type="entry name" value="TetR_N"/>
    <property type="match status" value="1"/>
</dbReference>
<keyword evidence="7" id="KW-1185">Reference proteome</keyword>
<feature type="domain" description="HTH tetR-type" evidence="5">
    <location>
        <begin position="6"/>
        <end position="66"/>
    </location>
</feature>
<dbReference type="Gene3D" id="1.10.10.60">
    <property type="entry name" value="Homeodomain-like"/>
    <property type="match status" value="1"/>
</dbReference>
<keyword evidence="1" id="KW-0805">Transcription regulation</keyword>
<evidence type="ECO:0000313" key="7">
    <source>
        <dbReference type="Proteomes" id="UP001595556"/>
    </source>
</evidence>
<name>A0ABV7H4U3_9BURK</name>
<evidence type="ECO:0000256" key="3">
    <source>
        <dbReference type="ARBA" id="ARBA00023163"/>
    </source>
</evidence>
<dbReference type="InterPro" id="IPR001647">
    <property type="entry name" value="HTH_TetR"/>
</dbReference>